<dbReference type="Pfam" id="PF05800">
    <property type="entry name" value="GvpO"/>
    <property type="match status" value="1"/>
</dbReference>
<protein>
    <recommendedName>
        <fullName evidence="4">Gas vesicle protein</fullName>
    </recommendedName>
</protein>
<reference evidence="2 3" key="1">
    <citation type="journal article" date="2019" name="Int. J. Syst. Evol. Microbiol.">
        <title>The Global Catalogue of Microorganisms (GCM) 10K type strain sequencing project: providing services to taxonomists for standard genome sequencing and annotation.</title>
        <authorList>
            <consortium name="The Broad Institute Genomics Platform"/>
            <consortium name="The Broad Institute Genome Sequencing Center for Infectious Disease"/>
            <person name="Wu L."/>
            <person name="Ma J."/>
        </authorList>
    </citation>
    <scope>NUCLEOTIDE SEQUENCE [LARGE SCALE GENOMIC DNA]</scope>
    <source>
        <strain evidence="2 3">JCM 11445</strain>
    </source>
</reference>
<evidence type="ECO:0000313" key="2">
    <source>
        <dbReference type="EMBL" id="GAA0984188.1"/>
    </source>
</evidence>
<keyword evidence="3" id="KW-1185">Reference proteome</keyword>
<evidence type="ECO:0000256" key="1">
    <source>
        <dbReference type="SAM" id="MobiDB-lite"/>
    </source>
</evidence>
<dbReference type="InterPro" id="IPR008634">
    <property type="entry name" value="Gas-vesicle_GvpO"/>
</dbReference>
<evidence type="ECO:0008006" key="4">
    <source>
        <dbReference type="Google" id="ProtNLM"/>
    </source>
</evidence>
<evidence type="ECO:0000313" key="3">
    <source>
        <dbReference type="Proteomes" id="UP001500033"/>
    </source>
</evidence>
<gene>
    <name evidence="2" type="ORF">GCM10009576_048040</name>
</gene>
<sequence>MWMLLAVVRRGAIFAPDVAALKNGRAKAVRFTTLDAPALGIRTPRTHRTWHRRTMTSTEPDTPPTGTPENTERPPRVPVAQAMRGAARQLGELLGTAPEAVSAMQPTPDGWVADVEVVELERVPETMTIMATYRVTLDSQGQLLGYERQHRYARGQLDRGR</sequence>
<accession>A0ABN1SCT5</accession>
<dbReference type="EMBL" id="BAAAIE010000031">
    <property type="protein sequence ID" value="GAA0984188.1"/>
    <property type="molecule type" value="Genomic_DNA"/>
</dbReference>
<proteinExistence type="predicted"/>
<name>A0ABN1SCT5_9ACTN</name>
<comment type="caution">
    <text evidence="2">The sequence shown here is derived from an EMBL/GenBank/DDBJ whole genome shotgun (WGS) entry which is preliminary data.</text>
</comment>
<feature type="region of interest" description="Disordered" evidence="1">
    <location>
        <begin position="50"/>
        <end position="76"/>
    </location>
</feature>
<organism evidence="2 3">
    <name type="scientific">Streptomyces rhizosphaericus</name>
    <dbReference type="NCBI Taxonomy" id="114699"/>
    <lineage>
        <taxon>Bacteria</taxon>
        <taxon>Bacillati</taxon>
        <taxon>Actinomycetota</taxon>
        <taxon>Actinomycetes</taxon>
        <taxon>Kitasatosporales</taxon>
        <taxon>Streptomycetaceae</taxon>
        <taxon>Streptomyces</taxon>
        <taxon>Streptomyces violaceusniger group</taxon>
    </lineage>
</organism>
<dbReference type="Proteomes" id="UP001500033">
    <property type="component" value="Unassembled WGS sequence"/>
</dbReference>